<dbReference type="InterPro" id="IPR034660">
    <property type="entry name" value="DinB/YfiT-like"/>
</dbReference>
<dbReference type="Gene3D" id="1.20.120.450">
    <property type="entry name" value="dinb family like domain"/>
    <property type="match status" value="1"/>
</dbReference>
<dbReference type="OrthoDB" id="9181047at2"/>
<gene>
    <name evidence="2" type="ORF">Thi970DRAFT_02136</name>
</gene>
<reference evidence="2 3" key="2">
    <citation type="submission" date="2011-11" db="EMBL/GenBank/DDBJ databases">
        <authorList>
            <consortium name="US DOE Joint Genome Institute"/>
            <person name="Lucas S."/>
            <person name="Han J."/>
            <person name="Lapidus A."/>
            <person name="Cheng J.-F."/>
            <person name="Goodwin L."/>
            <person name="Pitluck S."/>
            <person name="Peters L."/>
            <person name="Ovchinnikova G."/>
            <person name="Zhang X."/>
            <person name="Detter J.C."/>
            <person name="Han C."/>
            <person name="Tapia R."/>
            <person name="Land M."/>
            <person name="Hauser L."/>
            <person name="Kyrpides N."/>
            <person name="Ivanova N."/>
            <person name="Pagani I."/>
            <person name="Vogl K."/>
            <person name="Liu Z."/>
            <person name="Overmann J."/>
            <person name="Frigaard N.-U."/>
            <person name="Bryant D."/>
            <person name="Woyke T."/>
        </authorList>
    </citation>
    <scope>NUCLEOTIDE SEQUENCE [LARGE SCALE GENOMIC DNA]</scope>
    <source>
        <strain evidence="2 3">970</strain>
    </source>
</reference>
<evidence type="ECO:0000259" key="1">
    <source>
        <dbReference type="Pfam" id="PF12867"/>
    </source>
</evidence>
<accession>H8Z3J3</accession>
<protein>
    <recommendedName>
        <fullName evidence="1">DinB-like domain-containing protein</fullName>
    </recommendedName>
</protein>
<dbReference type="AlphaFoldDB" id="H8Z3J3"/>
<dbReference type="InterPro" id="IPR024775">
    <property type="entry name" value="DinB-like"/>
</dbReference>
<sequence>MSETPKPSKVPGQGIPGLERRFIAASIRLTARFYSKDRITAMFREEAHQAIELAARLSLEDGQRPVAISRFFGVEADSCDWSVFMVLEHLVIANTAITALLPRLFSRRDPCVDFPLEDLKPLPTAGPEQIESLATLRERYTEVVDKLGNLHAGSRCPHPWFGNLSAAQWHALAAFHTSTHRRQIERILKAN</sequence>
<evidence type="ECO:0000313" key="3">
    <source>
        <dbReference type="Proteomes" id="UP000002964"/>
    </source>
</evidence>
<dbReference type="Pfam" id="PF12867">
    <property type="entry name" value="DinB_2"/>
    <property type="match status" value="1"/>
</dbReference>
<feature type="domain" description="DinB-like" evidence="1">
    <location>
        <begin position="47"/>
        <end position="184"/>
    </location>
</feature>
<name>H8Z3J3_9GAMM</name>
<dbReference type="HOGENOM" id="CLU_1383628_0_0_6"/>
<dbReference type="SUPFAM" id="SSF109854">
    <property type="entry name" value="DinB/YfiT-like putative metalloenzymes"/>
    <property type="match status" value="1"/>
</dbReference>
<dbReference type="EMBL" id="JH603169">
    <property type="protein sequence ID" value="EIC21901.1"/>
    <property type="molecule type" value="Genomic_DNA"/>
</dbReference>
<evidence type="ECO:0000313" key="2">
    <source>
        <dbReference type="EMBL" id="EIC21901.1"/>
    </source>
</evidence>
<reference evidence="3" key="1">
    <citation type="submission" date="2011-06" db="EMBL/GenBank/DDBJ databases">
        <authorList>
            <consortium name="US DOE Joint Genome Institute (JGI-PGF)"/>
            <person name="Lucas S."/>
            <person name="Han J."/>
            <person name="Lapidus A."/>
            <person name="Cheng J.-F."/>
            <person name="Goodwin L."/>
            <person name="Pitluck S."/>
            <person name="Peters L."/>
            <person name="Land M.L."/>
            <person name="Hauser L."/>
            <person name="Vogl K."/>
            <person name="Liu Z."/>
            <person name="Overmann J."/>
            <person name="Frigaard N.-U."/>
            <person name="Bryant D.A."/>
            <person name="Woyke T.J."/>
        </authorList>
    </citation>
    <scope>NUCLEOTIDE SEQUENCE [LARGE SCALE GENOMIC DNA]</scope>
    <source>
        <strain evidence="3">970</strain>
    </source>
</reference>
<proteinExistence type="predicted"/>
<keyword evidence="3" id="KW-1185">Reference proteome</keyword>
<dbReference type="RefSeq" id="WP_009148485.1">
    <property type="nucleotide sequence ID" value="NZ_CP121471.1"/>
</dbReference>
<dbReference type="eggNOG" id="ENOG5030DR2">
    <property type="taxonomic scope" value="Bacteria"/>
</dbReference>
<organism evidence="2 3">
    <name type="scientific">Thiorhodovibrio frisius</name>
    <dbReference type="NCBI Taxonomy" id="631362"/>
    <lineage>
        <taxon>Bacteria</taxon>
        <taxon>Pseudomonadati</taxon>
        <taxon>Pseudomonadota</taxon>
        <taxon>Gammaproteobacteria</taxon>
        <taxon>Chromatiales</taxon>
        <taxon>Chromatiaceae</taxon>
        <taxon>Thiorhodovibrio</taxon>
    </lineage>
</organism>
<dbReference type="Proteomes" id="UP000002964">
    <property type="component" value="Unassembled WGS sequence"/>
</dbReference>